<protein>
    <submittedName>
        <fullName evidence="2">DUF427 domain-containing protein</fullName>
    </submittedName>
</protein>
<dbReference type="InterPro" id="IPR007361">
    <property type="entry name" value="DUF427"/>
</dbReference>
<dbReference type="PANTHER" id="PTHR43058">
    <property type="entry name" value="SLR0655 PROTEIN"/>
    <property type="match status" value="1"/>
</dbReference>
<reference evidence="2" key="1">
    <citation type="submission" date="2022-04" db="EMBL/GenBank/DDBJ databases">
        <title>Roseomonas acroporae sp. nov., isolated from coral Acropora digitifera.</title>
        <authorList>
            <person name="Sun H."/>
        </authorList>
    </citation>
    <scope>NUCLEOTIDE SEQUENCE</scope>
    <source>
        <strain evidence="2">NAR14</strain>
    </source>
</reference>
<proteinExistence type="predicted"/>
<dbReference type="EMBL" id="JALPRX010000183">
    <property type="protein sequence ID" value="MCK8788117.1"/>
    <property type="molecule type" value="Genomic_DNA"/>
</dbReference>
<dbReference type="AlphaFoldDB" id="A0A9X1YG77"/>
<sequence length="157" mass="17194">MPLPPENVWDYPRPPRLERVPQRLRIDFAGRTVAGTTAAWRVLETSYPPAYYLPPGSFSGCALEPAPGGSLCEWKGRARYWTLRVGDRRAEAAAWSYPAPTPAFAPLRDHLAVHAGRVDACFVDGEQVRPQPGGFYGGWITANLIGPFKGMPGSAGW</sequence>
<accession>A0A9X1YG77</accession>
<evidence type="ECO:0000259" key="1">
    <source>
        <dbReference type="Pfam" id="PF04248"/>
    </source>
</evidence>
<dbReference type="Pfam" id="PF04248">
    <property type="entry name" value="NTP_transf_9"/>
    <property type="match status" value="1"/>
</dbReference>
<dbReference type="PANTHER" id="PTHR43058:SF1">
    <property type="entry name" value="DUF427 DOMAIN-CONTAINING PROTEIN"/>
    <property type="match status" value="1"/>
</dbReference>
<gene>
    <name evidence="2" type="ORF">M0638_27560</name>
</gene>
<organism evidence="2 3">
    <name type="scientific">Roseomonas acroporae</name>
    <dbReference type="NCBI Taxonomy" id="2937791"/>
    <lineage>
        <taxon>Bacteria</taxon>
        <taxon>Pseudomonadati</taxon>
        <taxon>Pseudomonadota</taxon>
        <taxon>Alphaproteobacteria</taxon>
        <taxon>Acetobacterales</taxon>
        <taxon>Roseomonadaceae</taxon>
        <taxon>Roseomonas</taxon>
    </lineage>
</organism>
<evidence type="ECO:0000313" key="3">
    <source>
        <dbReference type="Proteomes" id="UP001139516"/>
    </source>
</evidence>
<comment type="caution">
    <text evidence="2">The sequence shown here is derived from an EMBL/GenBank/DDBJ whole genome shotgun (WGS) entry which is preliminary data.</text>
</comment>
<evidence type="ECO:0000313" key="2">
    <source>
        <dbReference type="EMBL" id="MCK8788117.1"/>
    </source>
</evidence>
<dbReference type="RefSeq" id="WP_248670159.1">
    <property type="nucleotide sequence ID" value="NZ_JALPRX010000183.1"/>
</dbReference>
<keyword evidence="3" id="KW-1185">Reference proteome</keyword>
<name>A0A9X1YG77_9PROT</name>
<feature type="domain" description="DUF427" evidence="1">
    <location>
        <begin position="25"/>
        <end position="114"/>
    </location>
</feature>
<dbReference type="Gene3D" id="2.170.150.40">
    <property type="entry name" value="Domain of unknown function (DUF427)"/>
    <property type="match status" value="1"/>
</dbReference>
<dbReference type="InterPro" id="IPR038694">
    <property type="entry name" value="DUF427_sf"/>
</dbReference>
<dbReference type="Proteomes" id="UP001139516">
    <property type="component" value="Unassembled WGS sequence"/>
</dbReference>